<organism evidence="2 3">
    <name type="scientific">Nesidiocoris tenuis</name>
    <dbReference type="NCBI Taxonomy" id="355587"/>
    <lineage>
        <taxon>Eukaryota</taxon>
        <taxon>Metazoa</taxon>
        <taxon>Ecdysozoa</taxon>
        <taxon>Arthropoda</taxon>
        <taxon>Hexapoda</taxon>
        <taxon>Insecta</taxon>
        <taxon>Pterygota</taxon>
        <taxon>Neoptera</taxon>
        <taxon>Paraneoptera</taxon>
        <taxon>Hemiptera</taxon>
        <taxon>Heteroptera</taxon>
        <taxon>Panheteroptera</taxon>
        <taxon>Cimicomorpha</taxon>
        <taxon>Miridae</taxon>
        <taxon>Dicyphina</taxon>
        <taxon>Nesidiocoris</taxon>
    </lineage>
</organism>
<name>A0ABN7B0V7_9HEMI</name>
<gene>
    <name evidence="2" type="ORF">NTJ_10880</name>
</gene>
<keyword evidence="3" id="KW-1185">Reference proteome</keyword>
<evidence type="ECO:0000256" key="1">
    <source>
        <dbReference type="SAM" id="MobiDB-lite"/>
    </source>
</evidence>
<protein>
    <submittedName>
        <fullName evidence="2">Uncharacterized protein</fullName>
    </submittedName>
</protein>
<proteinExistence type="predicted"/>
<sequence>MNVTNEKYAAMLFPMVESCLPMDVLKAWGRFRLAPHQDDVGSTKTPDKLLDALMKFIKAEVENEERMRLAANGFGLEQVVGSCNLSSRNVSLLSAATLLITDADTEKKIDLNKKVTVESEKIVQRTTPSPDQVKSAENIETKGDGLVFVETIFGWTVMGRYPQQLSPICIGNLNLELRERWELEDVENPEAPTNKLDNDRIENFEGTITCDEDVTRKKQKGKPTSTQSTDQINITAAFEITGVDLAGRLYRKDTWKIRWKFNPTTAAWWGGWWERIVRVVKELIRQNLPREINQEEKHRMIHPATKTRSGRVVHPHKQYRD</sequence>
<accession>A0ABN7B0V7</accession>
<dbReference type="Proteomes" id="UP001307889">
    <property type="component" value="Chromosome 8"/>
</dbReference>
<evidence type="ECO:0000313" key="3">
    <source>
        <dbReference type="Proteomes" id="UP001307889"/>
    </source>
</evidence>
<dbReference type="EMBL" id="AP028916">
    <property type="protein sequence ID" value="BES98064.1"/>
    <property type="molecule type" value="Genomic_DNA"/>
</dbReference>
<reference evidence="2 3" key="1">
    <citation type="submission" date="2023-09" db="EMBL/GenBank/DDBJ databases">
        <title>Nesidiocoris tenuis whole genome shotgun sequence.</title>
        <authorList>
            <person name="Shibata T."/>
            <person name="Shimoda M."/>
            <person name="Kobayashi T."/>
            <person name="Uehara T."/>
        </authorList>
    </citation>
    <scope>NUCLEOTIDE SEQUENCE [LARGE SCALE GENOMIC DNA]</scope>
    <source>
        <strain evidence="2 3">Japan</strain>
    </source>
</reference>
<feature type="region of interest" description="Disordered" evidence="1">
    <location>
        <begin position="302"/>
        <end position="321"/>
    </location>
</feature>
<feature type="compositionally biased region" description="Basic residues" evidence="1">
    <location>
        <begin position="308"/>
        <end position="321"/>
    </location>
</feature>
<evidence type="ECO:0000313" key="2">
    <source>
        <dbReference type="EMBL" id="BES98064.1"/>
    </source>
</evidence>